<dbReference type="Proteomes" id="UP000308199">
    <property type="component" value="Unassembled WGS sequence"/>
</dbReference>
<feature type="compositionally biased region" description="Basic and acidic residues" evidence="1">
    <location>
        <begin position="481"/>
        <end position="496"/>
    </location>
</feature>
<dbReference type="OrthoDB" id="5597783at2759"/>
<keyword evidence="3" id="KW-1185">Reference proteome</keyword>
<evidence type="ECO:0000256" key="1">
    <source>
        <dbReference type="SAM" id="MobiDB-lite"/>
    </source>
</evidence>
<protein>
    <submittedName>
        <fullName evidence="2">Uncharacterized protein</fullName>
    </submittedName>
</protein>
<dbReference type="EMBL" id="SGPK01000417">
    <property type="protein sequence ID" value="THH03749.1"/>
    <property type="molecule type" value="Genomic_DNA"/>
</dbReference>
<sequence>MPFSVAASPPPDSDDNFGLGDDDDDDVSFTLSPEVSVKREDDTFVYVWPQATPSVLSLDFAPIKSESDIDDFDFNDMNNSKRLSTQTVKQERHEELDLDLDALSLSFDEKRSAGPFGLGIGVKSEDGGFISVADVGSSWGQPVDLTQDEPVCDLAVALISDGNSSETNAAFHSDWKDVELLGPDSVRMQEFEDSRWEDVCILQNVTSPSSIRKTRTPLEQHDEDLRAATPQSPNISYRFASLHRSASRDLDQTQMRFMSPSLTFGSPGSLPSSMPTCSDGSPETELDSVGPASPPSFGGPGSPAAVHEKEPITIVSSDEHEIERSAPWVIPGKECPPSAPSRRVVASEFMDIGLSETSAPWERGMVSQEDVEEHLLAPAPIAMMSLGIPSLTKVPFDSVVAPTPEPPLSPQEEAVFQSLCMFPEMGWDTDPQGDVTAAAAQEVAKAIQGTMVTPEVAFADVFAAATRPPSTLRAKRTGKRASIEKEQAHKPECTEKTDEDYNDGDDDGEMDSRRSSHSREKSGSLANANSKGPLRRSKRVANAVATQRNRDRLRKRTASS</sequence>
<reference evidence="2 3" key="1">
    <citation type="submission" date="2019-02" db="EMBL/GenBank/DDBJ databases">
        <title>Genome sequencing of the rare red list fungi Phellinidium pouzarii.</title>
        <authorList>
            <person name="Buettner E."/>
            <person name="Kellner H."/>
        </authorList>
    </citation>
    <scope>NUCLEOTIDE SEQUENCE [LARGE SCALE GENOMIC DNA]</scope>
    <source>
        <strain evidence="2 3">DSM 108285</strain>
    </source>
</reference>
<feature type="region of interest" description="Disordered" evidence="1">
    <location>
        <begin position="260"/>
        <end position="306"/>
    </location>
</feature>
<feature type="region of interest" description="Disordered" evidence="1">
    <location>
        <begin position="469"/>
        <end position="560"/>
    </location>
</feature>
<name>A0A4S4KXZ0_9AGAM</name>
<dbReference type="AlphaFoldDB" id="A0A4S4KXZ0"/>
<feature type="region of interest" description="Disordered" evidence="1">
    <location>
        <begin position="1"/>
        <end position="29"/>
    </location>
</feature>
<organism evidence="2 3">
    <name type="scientific">Phellinidium pouzarii</name>
    <dbReference type="NCBI Taxonomy" id="167371"/>
    <lineage>
        <taxon>Eukaryota</taxon>
        <taxon>Fungi</taxon>
        <taxon>Dikarya</taxon>
        <taxon>Basidiomycota</taxon>
        <taxon>Agaricomycotina</taxon>
        <taxon>Agaricomycetes</taxon>
        <taxon>Hymenochaetales</taxon>
        <taxon>Hymenochaetaceae</taxon>
        <taxon>Phellinidium</taxon>
    </lineage>
</organism>
<gene>
    <name evidence="2" type="ORF">EW145_g6036</name>
</gene>
<proteinExistence type="predicted"/>
<accession>A0A4S4KXZ0</accession>
<feature type="compositionally biased region" description="Acidic residues" evidence="1">
    <location>
        <begin position="497"/>
        <end position="509"/>
    </location>
</feature>
<feature type="compositionally biased region" description="Basic residues" evidence="1">
    <location>
        <begin position="551"/>
        <end position="560"/>
    </location>
</feature>
<feature type="compositionally biased region" description="Polar residues" evidence="1">
    <location>
        <begin position="260"/>
        <end position="281"/>
    </location>
</feature>
<feature type="compositionally biased region" description="Basic and acidic residues" evidence="1">
    <location>
        <begin position="510"/>
        <end position="522"/>
    </location>
</feature>
<evidence type="ECO:0000313" key="3">
    <source>
        <dbReference type="Proteomes" id="UP000308199"/>
    </source>
</evidence>
<feature type="compositionally biased region" description="Acidic residues" evidence="1">
    <location>
        <begin position="12"/>
        <end position="27"/>
    </location>
</feature>
<feature type="region of interest" description="Disordered" evidence="1">
    <location>
        <begin position="210"/>
        <end position="232"/>
    </location>
</feature>
<feature type="compositionally biased region" description="Basic and acidic residues" evidence="1">
    <location>
        <begin position="216"/>
        <end position="226"/>
    </location>
</feature>
<comment type="caution">
    <text evidence="2">The sequence shown here is derived from an EMBL/GenBank/DDBJ whole genome shotgun (WGS) entry which is preliminary data.</text>
</comment>
<evidence type="ECO:0000313" key="2">
    <source>
        <dbReference type="EMBL" id="THH03749.1"/>
    </source>
</evidence>